<reference evidence="2" key="1">
    <citation type="journal article" date="2020" name="Nat. Commun.">
        <title>Large-scale genome sequencing of mycorrhizal fungi provides insights into the early evolution of symbiotic traits.</title>
        <authorList>
            <person name="Miyauchi S."/>
            <person name="Kiss E."/>
            <person name="Kuo A."/>
            <person name="Drula E."/>
            <person name="Kohler A."/>
            <person name="Sanchez-Garcia M."/>
            <person name="Morin E."/>
            <person name="Andreopoulos B."/>
            <person name="Barry K.W."/>
            <person name="Bonito G."/>
            <person name="Buee M."/>
            <person name="Carver A."/>
            <person name="Chen C."/>
            <person name="Cichocki N."/>
            <person name="Clum A."/>
            <person name="Culley D."/>
            <person name="Crous P.W."/>
            <person name="Fauchery L."/>
            <person name="Girlanda M."/>
            <person name="Hayes R.D."/>
            <person name="Keri Z."/>
            <person name="LaButti K."/>
            <person name="Lipzen A."/>
            <person name="Lombard V."/>
            <person name="Magnuson J."/>
            <person name="Maillard F."/>
            <person name="Murat C."/>
            <person name="Nolan M."/>
            <person name="Ohm R.A."/>
            <person name="Pangilinan J."/>
            <person name="Pereira M.F."/>
            <person name="Perotto S."/>
            <person name="Peter M."/>
            <person name="Pfister S."/>
            <person name="Riley R."/>
            <person name="Sitrit Y."/>
            <person name="Stielow J.B."/>
            <person name="Szollosi G."/>
            <person name="Zifcakova L."/>
            <person name="Stursova M."/>
            <person name="Spatafora J.W."/>
            <person name="Tedersoo L."/>
            <person name="Vaario L.M."/>
            <person name="Yamada A."/>
            <person name="Yan M."/>
            <person name="Wang P."/>
            <person name="Xu J."/>
            <person name="Bruns T."/>
            <person name="Baldrian P."/>
            <person name="Vilgalys R."/>
            <person name="Dunand C."/>
            <person name="Henrissat B."/>
            <person name="Grigoriev I.V."/>
            <person name="Hibbett D."/>
            <person name="Nagy L.G."/>
            <person name="Martin F.M."/>
        </authorList>
    </citation>
    <scope>NUCLEOTIDE SEQUENCE</scope>
    <source>
        <strain evidence="2">UP504</strain>
    </source>
</reference>
<dbReference type="Proteomes" id="UP000886523">
    <property type="component" value="Unassembled WGS sequence"/>
</dbReference>
<evidence type="ECO:0000313" key="3">
    <source>
        <dbReference type="Proteomes" id="UP000886523"/>
    </source>
</evidence>
<dbReference type="AlphaFoldDB" id="A0A9P6DS84"/>
<comment type="caution">
    <text evidence="2">The sequence shown here is derived from an EMBL/GenBank/DDBJ whole genome shotgun (WGS) entry which is preliminary data.</text>
</comment>
<sequence>MAQGTPVEEGVQTSLNFKKSTLPVPSAVGTLIMPPLPVKASNSTAPPVEHPSSSAEPFEQVPLGQWFYIEWGLLMSKLQRDSVLAHFSQEMNKNRFKNLKTSTANAVAHPYIAPVDLLYVDEVYAYTGSKLEHDALLACGPPPIKTPEDFKMEFLDYVQHPPHLPEAITQYPPANFPAQKRDMQMIEFTTVWLMNRIEQIHDIPIDLKWLEIFLRIHVRTGFKQAFIAPIWPNTSQVNTIIRQIVRWAETDGLKQGENHLELRETLGFTLHKCWRLTLEMDLPEPFFLKDPQEETSCGPIATTSINFISFTYSHPVSCLASLGKTILVELSAGVSVNMVRTWAHPESLYSSQSSTKRPHPSMKGSSSNPKPPSPKAKRPLLKAKVLSSKGTPASSSAKTALNAPASSSPAVPSKASDPLRAVAKAPMFASTSRQTLVSVDIHSRISTNPPLKVSTSSVQRILPSSSPNLPNPLDITSTKKDRALTSADVLVLLDQGWKLSHQLPLNVPEWDQKDNRATCLWDARHPETIPLSFAGGGKDHDEDWENLDPVLNCVLHVDIPMDALVKGIRRGSSGTLGIVEGLTFFVEKRGLNPVYFGTKLQHLVEALEVQIKLETTNAMSDKIMAQEVTPPSGLGFVSFDDSLDDCNEDDDHSDEDGKDGDDTADIQHRRCKFQNDEIDEVVETFHQFEETKVKPCAQHLGCTVTCLMRIGKWSLNMSECRQHGNPWNAYLNLLKEKDEFVSKSEARNSYAKLKNNMGSSDTEAWAAEMEHLMSELRGRKTVVGKKKGESGGDVAKLMEQTQCQWNADGKTLLNTGIHTFYMMVSDMASSSAAHSQNTSSMNSPQMESWYKSHFDPTQHIGDIYKYILAQQLRFEGG</sequence>
<proteinExistence type="predicted"/>
<feature type="compositionally biased region" description="Polar residues" evidence="1">
    <location>
        <begin position="388"/>
        <end position="399"/>
    </location>
</feature>
<gene>
    <name evidence="2" type="ORF">BS47DRAFT_1363523</name>
</gene>
<evidence type="ECO:0000313" key="2">
    <source>
        <dbReference type="EMBL" id="KAF9511882.1"/>
    </source>
</evidence>
<dbReference type="EMBL" id="MU128994">
    <property type="protein sequence ID" value="KAF9511882.1"/>
    <property type="molecule type" value="Genomic_DNA"/>
</dbReference>
<keyword evidence="3" id="KW-1185">Reference proteome</keyword>
<organism evidence="2 3">
    <name type="scientific">Hydnum rufescens UP504</name>
    <dbReference type="NCBI Taxonomy" id="1448309"/>
    <lineage>
        <taxon>Eukaryota</taxon>
        <taxon>Fungi</taxon>
        <taxon>Dikarya</taxon>
        <taxon>Basidiomycota</taxon>
        <taxon>Agaricomycotina</taxon>
        <taxon>Agaricomycetes</taxon>
        <taxon>Cantharellales</taxon>
        <taxon>Hydnaceae</taxon>
        <taxon>Hydnum</taxon>
    </lineage>
</organism>
<evidence type="ECO:0000256" key="1">
    <source>
        <dbReference type="SAM" id="MobiDB-lite"/>
    </source>
</evidence>
<name>A0A9P6DS84_9AGAM</name>
<feature type="region of interest" description="Disordered" evidence="1">
    <location>
        <begin position="347"/>
        <end position="417"/>
    </location>
</feature>
<protein>
    <submittedName>
        <fullName evidence="2">Uncharacterized protein</fullName>
    </submittedName>
</protein>
<accession>A0A9P6DS84</accession>
<feature type="compositionally biased region" description="Low complexity" evidence="1">
    <location>
        <begin position="403"/>
        <end position="417"/>
    </location>
</feature>